<organism evidence="1 2">
    <name type="scientific">Peptoclostridium litorale DSM 5388</name>
    <dbReference type="NCBI Taxonomy" id="1121324"/>
    <lineage>
        <taxon>Bacteria</taxon>
        <taxon>Bacillati</taxon>
        <taxon>Bacillota</taxon>
        <taxon>Clostridia</taxon>
        <taxon>Peptostreptococcales</taxon>
        <taxon>Peptoclostridiaceae</taxon>
        <taxon>Peptoclostridium</taxon>
    </lineage>
</organism>
<protein>
    <submittedName>
        <fullName evidence="1">Putative membrane protein</fullName>
    </submittedName>
</protein>
<sequence>MAIICPDSAVEFLKSTDEYVLVGSCIQNSSIIVSKTGMPARRVGYAQNRPHIQSMVDKLYPEAVEKKALIMHALPYSLENGMVDTVLLDITTGLSLSGKKNNAKLENPIVTHVIVASKSFIEREDFKGFVELYNESVNELAKPKTFKRAFEDYKGAALSDKDYEFIKQANIEFVQIEP</sequence>
<accession>A0A069RQ17</accession>
<dbReference type="STRING" id="1121324.CLIT_4c01140"/>
<comment type="caution">
    <text evidence="1">The sequence shown here is derived from an EMBL/GenBank/DDBJ whole genome shotgun (WGS) entry which is preliminary data.</text>
</comment>
<evidence type="ECO:0000313" key="2">
    <source>
        <dbReference type="Proteomes" id="UP000027946"/>
    </source>
</evidence>
<keyword evidence="2" id="KW-1185">Reference proteome</keyword>
<evidence type="ECO:0000313" key="1">
    <source>
        <dbReference type="EMBL" id="KDR96277.1"/>
    </source>
</evidence>
<dbReference type="eggNOG" id="COG0834">
    <property type="taxonomic scope" value="Bacteria"/>
</dbReference>
<dbReference type="NCBIfam" id="NF040727">
    <property type="entry name" value="SBP_SaoB_CU"/>
    <property type="match status" value="1"/>
</dbReference>
<dbReference type="AlphaFoldDB" id="A0A069RQ17"/>
<dbReference type="Proteomes" id="UP000027946">
    <property type="component" value="Unassembled WGS sequence"/>
</dbReference>
<gene>
    <name evidence="1" type="ORF">CLIT_4c01140</name>
</gene>
<name>A0A069RQ17_PEPLI</name>
<proteinExistence type="predicted"/>
<dbReference type="EMBL" id="JJMM01000004">
    <property type="protein sequence ID" value="KDR96277.1"/>
    <property type="molecule type" value="Genomic_DNA"/>
</dbReference>
<reference evidence="1 2" key="1">
    <citation type="submission" date="2014-03" db="EMBL/GenBank/DDBJ databases">
        <title>Genome sequence of Clostridium litorale W6, DSM 5388.</title>
        <authorList>
            <person name="Poehlein A."/>
            <person name="Jagirdar A."/>
            <person name="Khonsari B."/>
            <person name="Chibani C.M."/>
            <person name="Gutierrez Gutierrez D.A."/>
            <person name="Davydova E."/>
            <person name="Alghaithi H.S."/>
            <person name="Nair K.P."/>
            <person name="Dhamotharan K."/>
            <person name="Chandran L."/>
            <person name="G W."/>
            <person name="Daniel R."/>
        </authorList>
    </citation>
    <scope>NUCLEOTIDE SEQUENCE [LARGE SCALE GENOMIC DNA]</scope>
    <source>
        <strain evidence="1 2">W6</strain>
    </source>
</reference>